<protein>
    <submittedName>
        <fullName evidence="1">Uncharacterized protein</fullName>
    </submittedName>
</protein>
<dbReference type="EMBL" id="CADCXV010001230">
    <property type="protein sequence ID" value="CAB0042857.1"/>
    <property type="molecule type" value="Genomic_DNA"/>
</dbReference>
<proteinExistence type="predicted"/>
<accession>A0A6H5J5V1</accession>
<keyword evidence="2" id="KW-1185">Reference proteome</keyword>
<dbReference type="AlphaFoldDB" id="A0A6H5J5V1"/>
<organism evidence="1 2">
    <name type="scientific">Trichogramma brassicae</name>
    <dbReference type="NCBI Taxonomy" id="86971"/>
    <lineage>
        <taxon>Eukaryota</taxon>
        <taxon>Metazoa</taxon>
        <taxon>Ecdysozoa</taxon>
        <taxon>Arthropoda</taxon>
        <taxon>Hexapoda</taxon>
        <taxon>Insecta</taxon>
        <taxon>Pterygota</taxon>
        <taxon>Neoptera</taxon>
        <taxon>Endopterygota</taxon>
        <taxon>Hymenoptera</taxon>
        <taxon>Apocrita</taxon>
        <taxon>Proctotrupomorpha</taxon>
        <taxon>Chalcidoidea</taxon>
        <taxon>Trichogrammatidae</taxon>
        <taxon>Trichogramma</taxon>
    </lineage>
</organism>
<reference evidence="1 2" key="1">
    <citation type="submission" date="2020-02" db="EMBL/GenBank/DDBJ databases">
        <authorList>
            <person name="Ferguson B K."/>
        </authorList>
    </citation>
    <scope>NUCLEOTIDE SEQUENCE [LARGE SCALE GENOMIC DNA]</scope>
</reference>
<sequence length="78" mass="8984">MYSPLSSAKWIHTFMSYVCANIYTQSILPHSEGDARIALASLGLLQDSKKDAKRSSRETHRFERINRCYDNQKIHPIS</sequence>
<evidence type="ECO:0000313" key="1">
    <source>
        <dbReference type="EMBL" id="CAB0042857.1"/>
    </source>
</evidence>
<dbReference type="Proteomes" id="UP000479190">
    <property type="component" value="Unassembled WGS sequence"/>
</dbReference>
<evidence type="ECO:0000313" key="2">
    <source>
        <dbReference type="Proteomes" id="UP000479190"/>
    </source>
</evidence>
<gene>
    <name evidence="1" type="ORF">TBRA_LOCUS14449</name>
</gene>
<name>A0A6H5J5V1_9HYME</name>